<proteinExistence type="inferred from homology"/>
<dbReference type="GO" id="GO:0015935">
    <property type="term" value="C:small ribosomal subunit"/>
    <property type="evidence" value="ECO:0007669"/>
    <property type="project" value="InterPro"/>
</dbReference>
<accession>A0A9Q0LWA0</accession>
<dbReference type="PRINTS" id="PR00971">
    <property type="entry name" value="RIBOSOMALS10"/>
</dbReference>
<evidence type="ECO:0000313" key="7">
    <source>
        <dbReference type="Proteomes" id="UP001149090"/>
    </source>
</evidence>
<evidence type="ECO:0000256" key="2">
    <source>
        <dbReference type="ARBA" id="ARBA00022980"/>
    </source>
</evidence>
<dbReference type="GO" id="GO:0003735">
    <property type="term" value="F:structural constituent of ribosome"/>
    <property type="evidence" value="ECO:0007669"/>
    <property type="project" value="InterPro"/>
</dbReference>
<dbReference type="HAMAP" id="MF_00508">
    <property type="entry name" value="Ribosomal_uS10"/>
    <property type="match status" value="1"/>
</dbReference>
<evidence type="ECO:0000256" key="4">
    <source>
        <dbReference type="ARBA" id="ARBA00035162"/>
    </source>
</evidence>
<dbReference type="InterPro" id="IPR001848">
    <property type="entry name" value="Ribosomal_uS10"/>
</dbReference>
<evidence type="ECO:0000256" key="3">
    <source>
        <dbReference type="ARBA" id="ARBA00023274"/>
    </source>
</evidence>
<feature type="domain" description="Small ribosomal subunit protein uS10" evidence="5">
    <location>
        <begin position="22"/>
        <end position="116"/>
    </location>
</feature>
<sequence length="121" mass="13804">MEDIKKQKEKDTATPEKTHHIRVTLNGTDVKTIEKVCTDLVQDGKQKGLQVKGPVRMPTKRLSITTRKTPCGNGTNTWDRYEMRIHKRIIDFYSPTSIVKQLTKITIKPGIDVEVTILESN</sequence>
<dbReference type="SUPFAM" id="SSF54999">
    <property type="entry name" value="Ribosomal protein S10"/>
    <property type="match status" value="1"/>
</dbReference>
<dbReference type="GO" id="GO:0006412">
    <property type="term" value="P:translation"/>
    <property type="evidence" value="ECO:0007669"/>
    <property type="project" value="InterPro"/>
</dbReference>
<organism evidence="6 7">
    <name type="scientific">Anaeramoeba ignava</name>
    <name type="common">Anaerobic marine amoeba</name>
    <dbReference type="NCBI Taxonomy" id="1746090"/>
    <lineage>
        <taxon>Eukaryota</taxon>
        <taxon>Metamonada</taxon>
        <taxon>Anaeramoebidae</taxon>
        <taxon>Anaeramoeba</taxon>
    </lineage>
</organism>
<dbReference type="Proteomes" id="UP001149090">
    <property type="component" value="Unassembled WGS sequence"/>
</dbReference>
<dbReference type="Pfam" id="PF00338">
    <property type="entry name" value="Ribosomal_S10"/>
    <property type="match status" value="1"/>
</dbReference>
<gene>
    <name evidence="6" type="ORF">M0811_04810</name>
</gene>
<comment type="caution">
    <text evidence="6">The sequence shown here is derived from an EMBL/GenBank/DDBJ whole genome shotgun (WGS) entry which is preliminary data.</text>
</comment>
<evidence type="ECO:0000256" key="1">
    <source>
        <dbReference type="ARBA" id="ARBA00007102"/>
    </source>
</evidence>
<dbReference type="SMART" id="SM01403">
    <property type="entry name" value="Ribosomal_S10"/>
    <property type="match status" value="1"/>
</dbReference>
<dbReference type="AlphaFoldDB" id="A0A9Q0LWA0"/>
<keyword evidence="3" id="KW-0687">Ribonucleoprotein</keyword>
<name>A0A9Q0LWA0_ANAIG</name>
<dbReference type="Gene3D" id="3.30.70.600">
    <property type="entry name" value="Ribosomal protein S10 domain"/>
    <property type="match status" value="1"/>
</dbReference>
<evidence type="ECO:0000313" key="6">
    <source>
        <dbReference type="EMBL" id="KAJ5078485.1"/>
    </source>
</evidence>
<keyword evidence="7" id="KW-1185">Reference proteome</keyword>
<dbReference type="InterPro" id="IPR027486">
    <property type="entry name" value="Ribosomal_uS10_dom"/>
</dbReference>
<dbReference type="PANTHER" id="PTHR11700">
    <property type="entry name" value="30S RIBOSOMAL PROTEIN S10 FAMILY MEMBER"/>
    <property type="match status" value="1"/>
</dbReference>
<reference evidence="6" key="1">
    <citation type="submission" date="2022-10" db="EMBL/GenBank/DDBJ databases">
        <title>Novel sulphate-reducing endosymbionts in the free-living metamonad Anaeramoeba.</title>
        <authorList>
            <person name="Jerlstrom-Hultqvist J."/>
            <person name="Cepicka I."/>
            <person name="Gallot-Lavallee L."/>
            <person name="Salas-Leiva D."/>
            <person name="Curtis B.A."/>
            <person name="Zahonova K."/>
            <person name="Pipaliya S."/>
            <person name="Dacks J."/>
            <person name="Roger A.J."/>
        </authorList>
    </citation>
    <scope>NUCLEOTIDE SEQUENCE</scope>
    <source>
        <strain evidence="6">BMAN</strain>
    </source>
</reference>
<dbReference type="OrthoDB" id="10248551at2759"/>
<evidence type="ECO:0000259" key="5">
    <source>
        <dbReference type="SMART" id="SM01403"/>
    </source>
</evidence>
<comment type="similarity">
    <text evidence="1">Belongs to the universal ribosomal protein uS10 family.</text>
</comment>
<dbReference type="InterPro" id="IPR005729">
    <property type="entry name" value="Ribosomal_uS10_euk/arc"/>
</dbReference>
<dbReference type="FunFam" id="3.30.70.600:FF:000004">
    <property type="entry name" value="30S ribosomal protein S10"/>
    <property type="match status" value="1"/>
</dbReference>
<dbReference type="InterPro" id="IPR036838">
    <property type="entry name" value="Ribosomal_uS10_dom_sf"/>
</dbReference>
<dbReference type="EMBL" id="JAPDFW010000053">
    <property type="protein sequence ID" value="KAJ5078485.1"/>
    <property type="molecule type" value="Genomic_DNA"/>
</dbReference>
<keyword evidence="2 6" id="KW-0689">Ribosomal protein</keyword>
<dbReference type="NCBIfam" id="TIGR01046">
    <property type="entry name" value="uS10_euk_arch"/>
    <property type="match status" value="1"/>
</dbReference>
<dbReference type="OMA" id="IHKRVIH"/>
<protein>
    <recommendedName>
        <fullName evidence="4">Small ribosomal subunit protein uS10</fullName>
    </recommendedName>
</protein>